<dbReference type="AlphaFoldDB" id="A0A917ZMZ8"/>
<name>A0A917ZMZ8_9GAMM</name>
<sequence length="87" mass="9450">MSHGADLITASLADLISALLGEHLSGSESPLSDSKIATLTRTRSFVESNLHDPELSSNKVAEAMRMSTRYIQATAAMRWNITEAPYL</sequence>
<reference evidence="1 2" key="1">
    <citation type="journal article" date="2014" name="Int. J. Syst. Evol. Microbiol.">
        <title>Complete genome sequence of Corynebacterium casei LMG S-19264T (=DSM 44701T), isolated from a smear-ripened cheese.</title>
        <authorList>
            <consortium name="US DOE Joint Genome Institute (JGI-PGF)"/>
            <person name="Walter F."/>
            <person name="Albersmeier A."/>
            <person name="Kalinowski J."/>
            <person name="Ruckert C."/>
        </authorList>
    </citation>
    <scope>NUCLEOTIDE SEQUENCE [LARGE SCALE GENOMIC DNA]</scope>
    <source>
        <strain evidence="1 2">CGMCC 1.7286</strain>
    </source>
</reference>
<dbReference type="EMBL" id="BMLT01000009">
    <property type="protein sequence ID" value="GGO85354.1"/>
    <property type="molecule type" value="Genomic_DNA"/>
</dbReference>
<dbReference type="Proteomes" id="UP000599578">
    <property type="component" value="Unassembled WGS sequence"/>
</dbReference>
<accession>A0A917ZMZ8</accession>
<keyword evidence="2" id="KW-1185">Reference proteome</keyword>
<evidence type="ECO:0000313" key="2">
    <source>
        <dbReference type="Proteomes" id="UP000599578"/>
    </source>
</evidence>
<comment type="caution">
    <text evidence="1">The sequence shown here is derived from an EMBL/GenBank/DDBJ whole genome shotgun (WGS) entry which is preliminary data.</text>
</comment>
<proteinExistence type="predicted"/>
<protein>
    <submittedName>
        <fullName evidence="1">Uncharacterized protein</fullName>
    </submittedName>
</protein>
<organism evidence="1 2">
    <name type="scientific">Marinobacterium nitratireducens</name>
    <dbReference type="NCBI Taxonomy" id="518897"/>
    <lineage>
        <taxon>Bacteria</taxon>
        <taxon>Pseudomonadati</taxon>
        <taxon>Pseudomonadota</taxon>
        <taxon>Gammaproteobacteria</taxon>
        <taxon>Oceanospirillales</taxon>
        <taxon>Oceanospirillaceae</taxon>
        <taxon>Marinobacterium</taxon>
    </lineage>
</organism>
<evidence type="ECO:0000313" key="1">
    <source>
        <dbReference type="EMBL" id="GGO85354.1"/>
    </source>
</evidence>
<gene>
    <name evidence="1" type="ORF">GCM10011348_33690</name>
</gene>